<dbReference type="EMBL" id="BMGY01000055">
    <property type="protein sequence ID" value="GGH90583.1"/>
    <property type="molecule type" value="Genomic_DNA"/>
</dbReference>
<organism evidence="1 2">
    <name type="scientific">Hymenobacter frigidus</name>
    <dbReference type="NCBI Taxonomy" id="1524095"/>
    <lineage>
        <taxon>Bacteria</taxon>
        <taxon>Pseudomonadati</taxon>
        <taxon>Bacteroidota</taxon>
        <taxon>Cytophagia</taxon>
        <taxon>Cytophagales</taxon>
        <taxon>Hymenobacteraceae</taxon>
        <taxon>Hymenobacter</taxon>
    </lineage>
</organism>
<name>A0ABQ2AI06_9BACT</name>
<dbReference type="Proteomes" id="UP000637774">
    <property type="component" value="Unassembled WGS sequence"/>
</dbReference>
<reference evidence="2" key="1">
    <citation type="journal article" date="2019" name="Int. J. Syst. Evol. Microbiol.">
        <title>The Global Catalogue of Microorganisms (GCM) 10K type strain sequencing project: providing services to taxonomists for standard genome sequencing and annotation.</title>
        <authorList>
            <consortium name="The Broad Institute Genomics Platform"/>
            <consortium name="The Broad Institute Genome Sequencing Center for Infectious Disease"/>
            <person name="Wu L."/>
            <person name="Ma J."/>
        </authorList>
    </citation>
    <scope>NUCLEOTIDE SEQUENCE [LARGE SCALE GENOMIC DNA]</scope>
    <source>
        <strain evidence="2">CGMCC 1.14966</strain>
    </source>
</reference>
<comment type="caution">
    <text evidence="1">The sequence shown here is derived from an EMBL/GenBank/DDBJ whole genome shotgun (WGS) entry which is preliminary data.</text>
</comment>
<protein>
    <recommendedName>
        <fullName evidence="3">MarR family transcriptional regulator</fullName>
    </recommendedName>
</protein>
<keyword evidence="2" id="KW-1185">Reference proteome</keyword>
<accession>A0ABQ2AI06</accession>
<proteinExistence type="predicted"/>
<evidence type="ECO:0000313" key="1">
    <source>
        <dbReference type="EMBL" id="GGH90583.1"/>
    </source>
</evidence>
<evidence type="ECO:0000313" key="2">
    <source>
        <dbReference type="Proteomes" id="UP000637774"/>
    </source>
</evidence>
<evidence type="ECO:0008006" key="3">
    <source>
        <dbReference type="Google" id="ProtNLM"/>
    </source>
</evidence>
<gene>
    <name evidence="1" type="ORF">GCM10011495_36780</name>
</gene>
<sequence length="56" mass="6084">MIRVTQVLSLLCHGFVAQPSQHSTDPALMTALACSSAALLDVWAELRAAGFVERYH</sequence>